<keyword evidence="3" id="KW-0560">Oxidoreductase</keyword>
<dbReference type="InterPro" id="IPR013785">
    <property type="entry name" value="Aldolase_TIM"/>
</dbReference>
<dbReference type="Gene3D" id="3.20.20.70">
    <property type="entry name" value="Aldolase class I"/>
    <property type="match status" value="1"/>
</dbReference>
<keyword evidence="5" id="KW-1185">Reference proteome</keyword>
<organism evidence="4 5">
    <name type="scientific">Volucribacter amazonae</name>
    <dbReference type="NCBI Taxonomy" id="256731"/>
    <lineage>
        <taxon>Bacteria</taxon>
        <taxon>Pseudomonadati</taxon>
        <taxon>Pseudomonadota</taxon>
        <taxon>Gammaproteobacteria</taxon>
        <taxon>Pasteurellales</taxon>
        <taxon>Pasteurellaceae</taxon>
        <taxon>Volucribacter</taxon>
    </lineage>
</organism>
<dbReference type="Pfam" id="PF03060">
    <property type="entry name" value="NMO"/>
    <property type="match status" value="1"/>
</dbReference>
<dbReference type="Proteomes" id="UP001155500">
    <property type="component" value="Unassembled WGS sequence"/>
</dbReference>
<dbReference type="CDD" id="cd04730">
    <property type="entry name" value="NPD_like"/>
    <property type="match status" value="1"/>
</dbReference>
<evidence type="ECO:0008006" key="6">
    <source>
        <dbReference type="Google" id="ProtNLM"/>
    </source>
</evidence>
<sequence length="316" mass="34125">MINPICQILGIQYPIIQAPMNWLTDARFVAAVAEAGGLGVLGPNAGDKDPALDSAGQLRREIRRIHQLTQKPTGLNIYSPAAEDKANLDYALRNIGLAFEEGMRIFALVGEPNEALFSAIKAQQGRIIFRALTPTVANAQQAEQMGADILVATGIDEGGWIPRNQIGTFSIVPTIVDSVRIPVLAAGGINDIRGVRAAFALGASGVYVGTGFLTTIESPTAENVKQLIIQSRAEALQFVTPIQRSIPTPFAKQLAQRYQQGEDEASLTAETELRWAMREGKLDKGIISVNTAIDLIKQKQSVADVIHQLMADFKQE</sequence>
<dbReference type="SUPFAM" id="SSF51412">
    <property type="entry name" value="Inosine monophosphate dehydrogenase (IMPDH)"/>
    <property type="match status" value="1"/>
</dbReference>
<keyword evidence="1" id="KW-0285">Flavoprotein</keyword>
<comment type="caution">
    <text evidence="4">The sequence shown here is derived from an EMBL/GenBank/DDBJ whole genome shotgun (WGS) entry which is preliminary data.</text>
</comment>
<evidence type="ECO:0000256" key="1">
    <source>
        <dbReference type="ARBA" id="ARBA00022630"/>
    </source>
</evidence>
<dbReference type="AlphaFoldDB" id="A0A9X4PPT2"/>
<evidence type="ECO:0000313" key="4">
    <source>
        <dbReference type="EMBL" id="MDG6895358.1"/>
    </source>
</evidence>
<proteinExistence type="predicted"/>
<protein>
    <recommendedName>
        <fullName evidence="6">Enoyl-[acyl-carrier protein] reductase II</fullName>
    </recommendedName>
</protein>
<evidence type="ECO:0000256" key="3">
    <source>
        <dbReference type="ARBA" id="ARBA00023002"/>
    </source>
</evidence>
<accession>A0A9X4PPT2</accession>
<dbReference type="InterPro" id="IPR004136">
    <property type="entry name" value="NMO"/>
</dbReference>
<gene>
    <name evidence="4" type="ORF">A6A20_06925</name>
</gene>
<dbReference type="RefSeq" id="WP_279573764.1">
    <property type="nucleotide sequence ID" value="NZ_LWID01000001.1"/>
</dbReference>
<keyword evidence="2" id="KW-0288">FMN</keyword>
<dbReference type="EMBL" id="LWID01000001">
    <property type="protein sequence ID" value="MDG6895358.1"/>
    <property type="molecule type" value="Genomic_DNA"/>
</dbReference>
<reference evidence="4" key="1">
    <citation type="submission" date="2016-03" db="EMBL/GenBank/DDBJ databases">
        <title>Co-evolution between Pasteurellaceae and their hosts.</title>
        <authorList>
            <person name="Hansen M.J."/>
            <person name="Bojesen A.M."/>
            <person name="Planet P."/>
        </authorList>
    </citation>
    <scope>NUCLEOTIDE SEQUENCE</scope>
    <source>
        <strain evidence="4">146/S8/89</strain>
    </source>
</reference>
<dbReference type="GO" id="GO:0018580">
    <property type="term" value="F:nitronate monooxygenase activity"/>
    <property type="evidence" value="ECO:0007669"/>
    <property type="project" value="InterPro"/>
</dbReference>
<name>A0A9X4PPT2_9PAST</name>
<evidence type="ECO:0000256" key="2">
    <source>
        <dbReference type="ARBA" id="ARBA00022643"/>
    </source>
</evidence>
<evidence type="ECO:0000313" key="5">
    <source>
        <dbReference type="Proteomes" id="UP001155500"/>
    </source>
</evidence>
<dbReference type="PANTHER" id="PTHR32332">
    <property type="entry name" value="2-NITROPROPANE DIOXYGENASE"/>
    <property type="match status" value="1"/>
</dbReference>